<gene>
    <name evidence="2" type="ORF">NEF87_003273</name>
</gene>
<dbReference type="PROSITE" id="PS00198">
    <property type="entry name" value="4FE4S_FER_1"/>
    <property type="match status" value="1"/>
</dbReference>
<dbReference type="EMBL" id="CP104013">
    <property type="protein sequence ID" value="UYP46988.1"/>
    <property type="molecule type" value="Genomic_DNA"/>
</dbReference>
<dbReference type="SMART" id="SM00871">
    <property type="entry name" value="AraC_E_bind"/>
    <property type="match status" value="1"/>
</dbReference>
<evidence type="ECO:0000313" key="3">
    <source>
        <dbReference type="Proteomes" id="UP001208689"/>
    </source>
</evidence>
<organism evidence="2 3">
    <name type="scientific">Candidatus Lokiarchaeum ossiferum</name>
    <dbReference type="NCBI Taxonomy" id="2951803"/>
    <lineage>
        <taxon>Archaea</taxon>
        <taxon>Promethearchaeati</taxon>
        <taxon>Promethearchaeota</taxon>
        <taxon>Promethearchaeia</taxon>
        <taxon>Promethearchaeales</taxon>
        <taxon>Promethearchaeaceae</taxon>
        <taxon>Candidatus Lokiarchaeum</taxon>
    </lineage>
</organism>
<dbReference type="PRINTS" id="PR00069">
    <property type="entry name" value="ALDKETRDTASE"/>
</dbReference>
<dbReference type="Pfam" id="PF06445">
    <property type="entry name" value="GyrI-like"/>
    <property type="match status" value="1"/>
</dbReference>
<dbReference type="SUPFAM" id="SSF51430">
    <property type="entry name" value="NAD(P)-linked oxidoreductase"/>
    <property type="match status" value="1"/>
</dbReference>
<dbReference type="InterPro" id="IPR053135">
    <property type="entry name" value="AKR2_Oxidoreductase"/>
</dbReference>
<dbReference type="InterPro" id="IPR029442">
    <property type="entry name" value="GyrI-like"/>
</dbReference>
<dbReference type="InterPro" id="IPR023210">
    <property type="entry name" value="NADP_OxRdtase_dom"/>
</dbReference>
<dbReference type="Gene3D" id="3.20.80.10">
    <property type="entry name" value="Regulatory factor, effector binding domain"/>
    <property type="match status" value="1"/>
</dbReference>
<protein>
    <recommendedName>
        <fullName evidence="1">4Fe-4S ferredoxin-type domain-containing protein</fullName>
    </recommendedName>
</protein>
<accession>A0ABY6HTZ0</accession>
<dbReference type="Proteomes" id="UP001208689">
    <property type="component" value="Chromosome"/>
</dbReference>
<evidence type="ECO:0000259" key="1">
    <source>
        <dbReference type="PROSITE" id="PS51379"/>
    </source>
</evidence>
<dbReference type="InterPro" id="IPR011256">
    <property type="entry name" value="Reg_factor_effector_dom_sf"/>
</dbReference>
<dbReference type="PROSITE" id="PS51379">
    <property type="entry name" value="4FE4S_FER_2"/>
    <property type="match status" value="1"/>
</dbReference>
<dbReference type="Pfam" id="PF13187">
    <property type="entry name" value="Fer4_9"/>
    <property type="match status" value="1"/>
</dbReference>
<dbReference type="CDD" id="cd19096">
    <property type="entry name" value="AKR_Fe-S_oxidoreductase"/>
    <property type="match status" value="1"/>
</dbReference>
<dbReference type="InterPro" id="IPR017900">
    <property type="entry name" value="4Fe4S_Fe_S_CS"/>
</dbReference>
<dbReference type="PANTHER" id="PTHR43312">
    <property type="entry name" value="D-THREO-ALDOSE 1-DEHYDROGENASE"/>
    <property type="match status" value="1"/>
</dbReference>
<dbReference type="InterPro" id="IPR036812">
    <property type="entry name" value="NAD(P)_OxRdtase_dom_sf"/>
</dbReference>
<dbReference type="InterPro" id="IPR010499">
    <property type="entry name" value="AraC_E-bd"/>
</dbReference>
<keyword evidence="3" id="KW-1185">Reference proteome</keyword>
<dbReference type="SUPFAM" id="SSF46548">
    <property type="entry name" value="alpha-helical ferredoxin"/>
    <property type="match status" value="1"/>
</dbReference>
<reference evidence="2" key="1">
    <citation type="submission" date="2022-09" db="EMBL/GenBank/DDBJ databases">
        <title>Actin cytoskeleton and complex cell architecture in an #Asgard archaeon.</title>
        <authorList>
            <person name="Ponce Toledo R.I."/>
            <person name="Schleper C."/>
            <person name="Rodrigues Oliveira T."/>
            <person name="Wollweber F."/>
            <person name="Xu J."/>
            <person name="Rittmann S."/>
            <person name="Klingl A."/>
            <person name="Pilhofer M."/>
        </authorList>
    </citation>
    <scope>NUCLEOTIDE SEQUENCE</scope>
    <source>
        <strain evidence="2">B-35</strain>
    </source>
</reference>
<dbReference type="SUPFAM" id="SSF55136">
    <property type="entry name" value="Probable bacterial effector-binding domain"/>
    <property type="match status" value="1"/>
</dbReference>
<dbReference type="InterPro" id="IPR017896">
    <property type="entry name" value="4Fe4S_Fe-S-bd"/>
</dbReference>
<dbReference type="InterPro" id="IPR020471">
    <property type="entry name" value="AKR"/>
</dbReference>
<proteinExistence type="predicted"/>
<dbReference type="Pfam" id="PF00248">
    <property type="entry name" value="Aldo_ket_red"/>
    <property type="match status" value="1"/>
</dbReference>
<feature type="domain" description="4Fe-4S ferredoxin-type" evidence="1">
    <location>
        <begin position="356"/>
        <end position="384"/>
    </location>
</feature>
<name>A0ABY6HTZ0_9ARCH</name>
<dbReference type="Gene3D" id="3.20.20.100">
    <property type="entry name" value="NADP-dependent oxidoreductase domain"/>
    <property type="match status" value="1"/>
</dbReference>
<evidence type="ECO:0000313" key="2">
    <source>
        <dbReference type="EMBL" id="UYP46988.1"/>
    </source>
</evidence>
<sequence>MAHYYFAMKHRKMGPLDWKVSALGFGCMRFPMKKEGDSEVIDEEEAIKMVRYGIDQGINYIDTAWNYHGEQSEIIVGKALKDGYREKIKLVTKCPVWLVEKSEDFDEFLDKQLKKLDTPYLDIYLFHALGKNLFEKVKTLKLVERMEKAKENGLIKHIGFSFHDDFEVFKEIIDFHPWEMAQIQFNYVDHDTQATMKGLRYAANKGIAVVIMEPIKGGALVKTTPEISELLADSPVKRTLADWALQYVWNFPEVATLLSGMSSMEQVQENIESAKNSGINKLSDRELQLITKLASRFKQKSLVPCTFCKYCLPCPSGVAIPTTFRILNDYFWDGAKDTAYNTYAELCKEKDDLLQDPGNGDASLCIQCGQCLDKCPQAIDIPTNLEKVHAVLTGIKEISEVFNLQVRGPKFIEKPAFTVVGMAMTGEIGKMNNLGLWEEFNKLDWKIKHPVTGYSWGIAFPIQNSPEQEYLACTEVSKVEDIPDNMIVRKIHGQKWAKFTHIGPIAKFGDTMTYIFEKWLKENGKYTIITSLPILEYYDGRFHPTSQNSEFDVYIPII</sequence>
<dbReference type="PANTHER" id="PTHR43312:SF2">
    <property type="entry name" value="OXIDOREDUCTASE"/>
    <property type="match status" value="1"/>
</dbReference>